<reference evidence="3 4" key="1">
    <citation type="submission" date="2021-01" db="EMBL/GenBank/DDBJ databases">
        <title>WGS of actinomycetes isolated from Thailand.</title>
        <authorList>
            <person name="Thawai C."/>
        </authorList>
    </citation>
    <scope>NUCLEOTIDE SEQUENCE [LARGE SCALE GENOMIC DNA]</scope>
    <source>
        <strain evidence="3 4">CH5-8</strain>
    </source>
</reference>
<dbReference type="EMBL" id="JAERRH010000003">
    <property type="protein sequence ID" value="MBL1105120.1"/>
    <property type="molecule type" value="Genomic_DNA"/>
</dbReference>
<keyword evidence="4" id="KW-1185">Reference proteome</keyword>
<feature type="region of interest" description="Disordered" evidence="1">
    <location>
        <begin position="48"/>
        <end position="110"/>
    </location>
</feature>
<evidence type="ECO:0000313" key="4">
    <source>
        <dbReference type="Proteomes" id="UP000621386"/>
    </source>
</evidence>
<feature type="signal peptide" evidence="2">
    <location>
        <begin position="1"/>
        <end position="25"/>
    </location>
</feature>
<protein>
    <submittedName>
        <fullName evidence="3">Uncharacterized protein</fullName>
    </submittedName>
</protein>
<feature type="compositionally biased region" description="Low complexity" evidence="1">
    <location>
        <begin position="88"/>
        <end position="110"/>
    </location>
</feature>
<feature type="chain" id="PRO_5047093017" evidence="2">
    <location>
        <begin position="26"/>
        <end position="110"/>
    </location>
</feature>
<name>A0ABS1NYW5_9ACTN</name>
<organism evidence="3 4">
    <name type="scientific">Streptomyces musisoli</name>
    <dbReference type="NCBI Taxonomy" id="2802280"/>
    <lineage>
        <taxon>Bacteria</taxon>
        <taxon>Bacillati</taxon>
        <taxon>Actinomycetota</taxon>
        <taxon>Actinomycetes</taxon>
        <taxon>Kitasatosporales</taxon>
        <taxon>Streptomycetaceae</taxon>
        <taxon>Streptomyces</taxon>
    </lineage>
</organism>
<accession>A0ABS1NYW5</accession>
<dbReference type="RefSeq" id="WP_201815551.1">
    <property type="nucleotide sequence ID" value="NZ_JAERRH010000003.1"/>
</dbReference>
<feature type="compositionally biased region" description="Basic and acidic residues" evidence="1">
    <location>
        <begin position="48"/>
        <end position="77"/>
    </location>
</feature>
<feature type="compositionally biased region" description="Basic residues" evidence="1">
    <location>
        <begin position="78"/>
        <end position="87"/>
    </location>
</feature>
<sequence length="110" mass="11248">MKSLKAAAVVAGTVALAGITAPAFANDTSDWTPTSLNGAVNKLTEEPITLKDAMPIRHQPDVVDTKSKGSPRHEGKGKSKGKGKGKSTGKAVGTTSKQHKPLLGGLPLHG</sequence>
<proteinExistence type="predicted"/>
<evidence type="ECO:0000256" key="1">
    <source>
        <dbReference type="SAM" id="MobiDB-lite"/>
    </source>
</evidence>
<evidence type="ECO:0000313" key="3">
    <source>
        <dbReference type="EMBL" id="MBL1105120.1"/>
    </source>
</evidence>
<keyword evidence="2" id="KW-0732">Signal</keyword>
<comment type="caution">
    <text evidence="3">The sequence shown here is derived from an EMBL/GenBank/DDBJ whole genome shotgun (WGS) entry which is preliminary data.</text>
</comment>
<evidence type="ECO:0000256" key="2">
    <source>
        <dbReference type="SAM" id="SignalP"/>
    </source>
</evidence>
<gene>
    <name evidence="3" type="ORF">JK361_11045</name>
</gene>
<dbReference type="Proteomes" id="UP000621386">
    <property type="component" value="Unassembled WGS sequence"/>
</dbReference>